<evidence type="ECO:0000313" key="4">
    <source>
        <dbReference type="Proteomes" id="UP000294547"/>
    </source>
</evidence>
<dbReference type="PANTHER" id="PTHR36919:SF2">
    <property type="entry name" value="BLL6627 PROTEIN"/>
    <property type="match status" value="1"/>
</dbReference>
<dbReference type="RefSeq" id="WP_425375011.1">
    <property type="nucleotide sequence ID" value="NZ_BSPM01000001.1"/>
</dbReference>
<gene>
    <name evidence="3" type="ORF">EDD54_4585</name>
</gene>
<comment type="caution">
    <text evidence="3">The sequence shown here is derived from an EMBL/GenBank/DDBJ whole genome shotgun (WGS) entry which is preliminary data.</text>
</comment>
<feature type="signal peptide" evidence="1">
    <location>
        <begin position="1"/>
        <end position="20"/>
    </location>
</feature>
<proteinExistence type="predicted"/>
<keyword evidence="1" id="KW-0732">Signal</keyword>
<evidence type="ECO:0000259" key="2">
    <source>
        <dbReference type="Pfam" id="PF09917"/>
    </source>
</evidence>
<dbReference type="Gene3D" id="2.40.128.520">
    <property type="match status" value="1"/>
</dbReference>
<keyword evidence="4" id="KW-1185">Reference proteome</keyword>
<dbReference type="EMBL" id="SNXY01000014">
    <property type="protein sequence ID" value="TDP80952.1"/>
    <property type="molecule type" value="Genomic_DNA"/>
</dbReference>
<organism evidence="3 4">
    <name type="scientific">Oharaeibacter diazotrophicus</name>
    <dbReference type="NCBI Taxonomy" id="1920512"/>
    <lineage>
        <taxon>Bacteria</taxon>
        <taxon>Pseudomonadati</taxon>
        <taxon>Pseudomonadota</taxon>
        <taxon>Alphaproteobacteria</taxon>
        <taxon>Hyphomicrobiales</taxon>
        <taxon>Pleomorphomonadaceae</taxon>
        <taxon>Oharaeibacter</taxon>
    </lineage>
</organism>
<dbReference type="Proteomes" id="UP000294547">
    <property type="component" value="Unassembled WGS sequence"/>
</dbReference>
<reference evidence="3 4" key="1">
    <citation type="submission" date="2019-03" db="EMBL/GenBank/DDBJ databases">
        <title>Genomic Encyclopedia of Type Strains, Phase IV (KMG-IV): sequencing the most valuable type-strain genomes for metagenomic binning, comparative biology and taxonomic classification.</title>
        <authorList>
            <person name="Goeker M."/>
        </authorList>
    </citation>
    <scope>NUCLEOTIDE SEQUENCE [LARGE SCALE GENOMIC DNA]</scope>
    <source>
        <strain evidence="3 4">DSM 102969</strain>
    </source>
</reference>
<feature type="domain" description="DUF2147" evidence="2">
    <location>
        <begin position="51"/>
        <end position="113"/>
    </location>
</feature>
<protein>
    <submittedName>
        <fullName evidence="3">Uncharacterized protein (DUF2147 family)</fullName>
    </submittedName>
</protein>
<dbReference type="InterPro" id="IPR019223">
    <property type="entry name" value="DUF2147"/>
</dbReference>
<dbReference type="Pfam" id="PF09917">
    <property type="entry name" value="DUF2147"/>
    <property type="match status" value="1"/>
</dbReference>
<evidence type="ECO:0000313" key="3">
    <source>
        <dbReference type="EMBL" id="TDP80952.1"/>
    </source>
</evidence>
<name>A0A4R6R598_9HYPH</name>
<accession>A0A4R6R598</accession>
<dbReference type="AlphaFoldDB" id="A0A4R6R598"/>
<feature type="chain" id="PRO_5020217411" evidence="1">
    <location>
        <begin position="21"/>
        <end position="115"/>
    </location>
</feature>
<sequence length="115" mass="11916">MRMFVTTAVAAVLLAGPALAAGGVEGVWKTERGSNAEIYGCGKATCIKLIDGPYKGKIIADDLVDDGSGSYSGSLTDPESGKTYSGYASVSGNALKLKGCALKIFCKSQTWTRVK</sequence>
<evidence type="ECO:0000256" key="1">
    <source>
        <dbReference type="SAM" id="SignalP"/>
    </source>
</evidence>
<dbReference type="PANTHER" id="PTHR36919">
    <property type="entry name" value="BLR1215 PROTEIN"/>
    <property type="match status" value="1"/>
</dbReference>